<protein>
    <submittedName>
        <fullName evidence="1">Uncharacterized protein</fullName>
    </submittedName>
</protein>
<evidence type="ECO:0000313" key="2">
    <source>
        <dbReference type="Proteomes" id="UP000234296"/>
    </source>
</evidence>
<keyword evidence="2" id="KW-1185">Reference proteome</keyword>
<accession>A0ABX4SS90</accession>
<name>A0ABX4SS90_9GAMM</name>
<proteinExistence type="predicted"/>
<comment type="caution">
    <text evidence="1">The sequence shown here is derived from an EMBL/GenBank/DDBJ whole genome shotgun (WGS) entry which is preliminary data.</text>
</comment>
<organism evidence="1 2">
    <name type="scientific">Pantoea endophytica</name>
    <dbReference type="NCBI Taxonomy" id="92488"/>
    <lineage>
        <taxon>Bacteria</taxon>
        <taxon>Pseudomonadati</taxon>
        <taxon>Pseudomonadota</taxon>
        <taxon>Gammaproteobacteria</taxon>
        <taxon>Enterobacterales</taxon>
        <taxon>Erwiniaceae</taxon>
        <taxon>Pantoea</taxon>
    </lineage>
</organism>
<reference evidence="2" key="1">
    <citation type="submission" date="2017-12" db="EMBL/GenBank/DDBJ databases">
        <title>The genome sequence of Pantoea sp. 596.</title>
        <authorList>
            <person name="Gao J."/>
            <person name="Mao X."/>
            <person name="Sun J."/>
        </authorList>
    </citation>
    <scope>NUCLEOTIDE SEQUENCE [LARGE SCALE GENOMIC DNA]</scope>
    <source>
        <strain evidence="2">596</strain>
    </source>
</reference>
<dbReference type="Proteomes" id="UP000234296">
    <property type="component" value="Unassembled WGS sequence"/>
</dbReference>
<dbReference type="EMBL" id="PJRT01000009">
    <property type="protein sequence ID" value="PLR24682.1"/>
    <property type="molecule type" value="Genomic_DNA"/>
</dbReference>
<gene>
    <name evidence="1" type="ORF">PZBJ_09180</name>
</gene>
<sequence length="84" mass="9491">MIFSLSGNRLCQKDSKRRARREEDCAEKGVIMCLLSPIPAFPRKRGKEVRRALSPIPTFPRKRGKEMLPHAASALAYGSIFLPH</sequence>
<evidence type="ECO:0000313" key="1">
    <source>
        <dbReference type="EMBL" id="PLR24682.1"/>
    </source>
</evidence>